<sequence>MVLRNESGLRGTFAVELSRFETTTLTFETDGPLPAGSVEVTYYPAETTKAVLAVTVDE</sequence>
<dbReference type="Proteomes" id="UP001596407">
    <property type="component" value="Unassembled WGS sequence"/>
</dbReference>
<organism evidence="1 2">
    <name type="scientific">Halorussus caseinilyticus</name>
    <dbReference type="NCBI Taxonomy" id="3034025"/>
    <lineage>
        <taxon>Archaea</taxon>
        <taxon>Methanobacteriati</taxon>
        <taxon>Methanobacteriota</taxon>
        <taxon>Stenosarchaea group</taxon>
        <taxon>Halobacteria</taxon>
        <taxon>Halobacteriales</taxon>
        <taxon>Haladaptataceae</taxon>
        <taxon>Halorussus</taxon>
    </lineage>
</organism>
<dbReference type="AlphaFoldDB" id="A0ABD5WL71"/>
<keyword evidence="2" id="KW-1185">Reference proteome</keyword>
<dbReference type="EMBL" id="JBHSZH010000005">
    <property type="protein sequence ID" value="MFC7081256.1"/>
    <property type="molecule type" value="Genomic_DNA"/>
</dbReference>
<proteinExistence type="predicted"/>
<evidence type="ECO:0000313" key="2">
    <source>
        <dbReference type="Proteomes" id="UP001596407"/>
    </source>
</evidence>
<dbReference type="RefSeq" id="WP_382209982.1">
    <property type="nucleotide sequence ID" value="NZ_JBHSZH010000005.1"/>
</dbReference>
<gene>
    <name evidence="1" type="ORF">ACFQJ6_15270</name>
</gene>
<dbReference type="InterPro" id="IPR055687">
    <property type="entry name" value="DUF7263"/>
</dbReference>
<name>A0ABD5WL71_9EURY</name>
<evidence type="ECO:0000313" key="1">
    <source>
        <dbReference type="EMBL" id="MFC7081256.1"/>
    </source>
</evidence>
<accession>A0ABD5WL71</accession>
<comment type="caution">
    <text evidence="1">The sequence shown here is derived from an EMBL/GenBank/DDBJ whole genome shotgun (WGS) entry which is preliminary data.</text>
</comment>
<dbReference type="Pfam" id="PF23924">
    <property type="entry name" value="DUF7263"/>
    <property type="match status" value="1"/>
</dbReference>
<protein>
    <submittedName>
        <fullName evidence="1">Uncharacterized protein</fullName>
    </submittedName>
</protein>
<reference evidence="1 2" key="1">
    <citation type="journal article" date="2019" name="Int. J. Syst. Evol. Microbiol.">
        <title>The Global Catalogue of Microorganisms (GCM) 10K type strain sequencing project: providing services to taxonomists for standard genome sequencing and annotation.</title>
        <authorList>
            <consortium name="The Broad Institute Genomics Platform"/>
            <consortium name="The Broad Institute Genome Sequencing Center for Infectious Disease"/>
            <person name="Wu L."/>
            <person name="Ma J."/>
        </authorList>
    </citation>
    <scope>NUCLEOTIDE SEQUENCE [LARGE SCALE GENOMIC DNA]</scope>
    <source>
        <strain evidence="1 2">DT72</strain>
    </source>
</reference>